<gene>
    <name evidence="2" type="ORF">PIB30_016640</name>
</gene>
<protein>
    <submittedName>
        <fullName evidence="2">Uncharacterized protein</fullName>
    </submittedName>
</protein>
<keyword evidence="3" id="KW-1185">Reference proteome</keyword>
<dbReference type="EMBL" id="JASCZI010151082">
    <property type="protein sequence ID" value="MED6168953.1"/>
    <property type="molecule type" value="Genomic_DNA"/>
</dbReference>
<name>A0ABU6V9N4_9FABA</name>
<comment type="caution">
    <text evidence="2">The sequence shown here is derived from an EMBL/GenBank/DDBJ whole genome shotgun (WGS) entry which is preliminary data.</text>
</comment>
<evidence type="ECO:0000313" key="2">
    <source>
        <dbReference type="EMBL" id="MED6168953.1"/>
    </source>
</evidence>
<reference evidence="2 3" key="1">
    <citation type="journal article" date="2023" name="Plants (Basel)">
        <title>Bridging the Gap: Combining Genomics and Transcriptomics Approaches to Understand Stylosanthes scabra, an Orphan Legume from the Brazilian Caatinga.</title>
        <authorList>
            <person name="Ferreira-Neto J.R.C."/>
            <person name="da Silva M.D."/>
            <person name="Binneck E."/>
            <person name="de Melo N.F."/>
            <person name="da Silva R.H."/>
            <person name="de Melo A.L.T.M."/>
            <person name="Pandolfi V."/>
            <person name="Bustamante F.O."/>
            <person name="Brasileiro-Vidal A.C."/>
            <person name="Benko-Iseppon A.M."/>
        </authorList>
    </citation>
    <scope>NUCLEOTIDE SEQUENCE [LARGE SCALE GENOMIC DNA]</scope>
    <source>
        <tissue evidence="2">Leaves</tissue>
    </source>
</reference>
<organism evidence="2 3">
    <name type="scientific">Stylosanthes scabra</name>
    <dbReference type="NCBI Taxonomy" id="79078"/>
    <lineage>
        <taxon>Eukaryota</taxon>
        <taxon>Viridiplantae</taxon>
        <taxon>Streptophyta</taxon>
        <taxon>Embryophyta</taxon>
        <taxon>Tracheophyta</taxon>
        <taxon>Spermatophyta</taxon>
        <taxon>Magnoliopsida</taxon>
        <taxon>eudicotyledons</taxon>
        <taxon>Gunneridae</taxon>
        <taxon>Pentapetalae</taxon>
        <taxon>rosids</taxon>
        <taxon>fabids</taxon>
        <taxon>Fabales</taxon>
        <taxon>Fabaceae</taxon>
        <taxon>Papilionoideae</taxon>
        <taxon>50 kb inversion clade</taxon>
        <taxon>dalbergioids sensu lato</taxon>
        <taxon>Dalbergieae</taxon>
        <taxon>Pterocarpus clade</taxon>
        <taxon>Stylosanthes</taxon>
    </lineage>
</organism>
<proteinExistence type="predicted"/>
<feature type="region of interest" description="Disordered" evidence="1">
    <location>
        <begin position="52"/>
        <end position="82"/>
    </location>
</feature>
<sequence length="108" mass="11668">MYTFPWPSSPNHPNTPFPHNKTKPSKPLVTFPSQSLAPSNVTSLALPSPSLALLKRGPPPSSLTQEPSPAFPIHVGHPKRGTNVVSTDKQTFKFDVERSLHSLSSSSS</sequence>
<feature type="region of interest" description="Disordered" evidence="1">
    <location>
        <begin position="1"/>
        <end position="34"/>
    </location>
</feature>
<accession>A0ABU6V9N4</accession>
<evidence type="ECO:0000313" key="3">
    <source>
        <dbReference type="Proteomes" id="UP001341840"/>
    </source>
</evidence>
<evidence type="ECO:0000256" key="1">
    <source>
        <dbReference type="SAM" id="MobiDB-lite"/>
    </source>
</evidence>
<feature type="compositionally biased region" description="Pro residues" evidence="1">
    <location>
        <begin position="7"/>
        <end position="16"/>
    </location>
</feature>
<dbReference type="Proteomes" id="UP001341840">
    <property type="component" value="Unassembled WGS sequence"/>
</dbReference>